<accession>A0A3R8SYY2</accession>
<dbReference type="AlphaFoldDB" id="A0A3R8SYY2"/>
<dbReference type="Proteomes" id="UP000269265">
    <property type="component" value="Unassembled WGS sequence"/>
</dbReference>
<dbReference type="EMBL" id="RSED01000026">
    <property type="protein sequence ID" value="RRS01189.1"/>
    <property type="molecule type" value="Genomic_DNA"/>
</dbReference>
<keyword evidence="2" id="KW-1185">Reference proteome</keyword>
<proteinExistence type="predicted"/>
<evidence type="ECO:0000313" key="2">
    <source>
        <dbReference type="Proteomes" id="UP000269265"/>
    </source>
</evidence>
<reference evidence="1 2" key="1">
    <citation type="submission" date="2018-12" db="EMBL/GenBank/DDBJ databases">
        <title>The whole draft genome of Aquabacterium sp. SJQ9.</title>
        <authorList>
            <person name="Sun L."/>
            <person name="Gao X."/>
            <person name="Chen W."/>
            <person name="Huang K."/>
        </authorList>
    </citation>
    <scope>NUCLEOTIDE SEQUENCE [LARGE SCALE GENOMIC DNA]</scope>
    <source>
        <strain evidence="1 2">SJQ9</strain>
    </source>
</reference>
<evidence type="ECO:0000313" key="1">
    <source>
        <dbReference type="EMBL" id="RRS01189.1"/>
    </source>
</evidence>
<organism evidence="1 2">
    <name type="scientific">Aquabacterium soli</name>
    <dbReference type="NCBI Taxonomy" id="2493092"/>
    <lineage>
        <taxon>Bacteria</taxon>
        <taxon>Pseudomonadati</taxon>
        <taxon>Pseudomonadota</taxon>
        <taxon>Betaproteobacteria</taxon>
        <taxon>Burkholderiales</taxon>
        <taxon>Aquabacterium</taxon>
    </lineage>
</organism>
<name>A0A3R8SYY2_9BURK</name>
<comment type="caution">
    <text evidence="1">The sequence shown here is derived from an EMBL/GenBank/DDBJ whole genome shotgun (WGS) entry which is preliminary data.</text>
</comment>
<protein>
    <submittedName>
        <fullName evidence="1">Uncharacterized protein</fullName>
    </submittedName>
</protein>
<gene>
    <name evidence="1" type="ORF">EIP75_21680</name>
</gene>
<dbReference type="RefSeq" id="WP_125245289.1">
    <property type="nucleotide sequence ID" value="NZ_RSED01000026.1"/>
</dbReference>
<sequence length="97" mass="10573">MSTFWDDQADQLAKALATKVPALIQHFVRTATPEALAALVGDALPDKIEHRVAVVEILSRRVLLEDVVPMDEFWKAHPPIVNVLSASEADSRSSGAQ</sequence>